<dbReference type="PANTHER" id="PTHR46825">
    <property type="entry name" value="D-ALANYL-D-ALANINE-CARBOXYPEPTIDASE/ENDOPEPTIDASE AMPH"/>
    <property type="match status" value="1"/>
</dbReference>
<keyword evidence="3" id="KW-1185">Reference proteome</keyword>
<feature type="domain" description="Beta-lactamase-related" evidence="1">
    <location>
        <begin position="60"/>
        <end position="366"/>
    </location>
</feature>
<accession>A0ABT0PR89</accession>
<evidence type="ECO:0000259" key="1">
    <source>
        <dbReference type="Pfam" id="PF00144"/>
    </source>
</evidence>
<organism evidence="2 3">
    <name type="scientific">Flagellimonas spongiicola</name>
    <dbReference type="NCBI Taxonomy" id="2942208"/>
    <lineage>
        <taxon>Bacteria</taxon>
        <taxon>Pseudomonadati</taxon>
        <taxon>Bacteroidota</taxon>
        <taxon>Flavobacteriia</taxon>
        <taxon>Flavobacteriales</taxon>
        <taxon>Flavobacteriaceae</taxon>
        <taxon>Flagellimonas</taxon>
    </lineage>
</organism>
<dbReference type="Proteomes" id="UP001203607">
    <property type="component" value="Unassembled WGS sequence"/>
</dbReference>
<dbReference type="PROSITE" id="PS51257">
    <property type="entry name" value="PROKAR_LIPOPROTEIN"/>
    <property type="match status" value="1"/>
</dbReference>
<sequence length="387" mass="42840">MKTEFLRFKTHLSVILMLSATIILQSCSSDDTENEGINETPQNLTSIIDDILSVGQPANQPGLAVLIKKDGQLAYQQTKGLARISDNLPINPNTGFRIGSITKTFTALAIMQLVEQDLISLEDKIVDILPELPNVYTAMTVKQLLDHSTGLLDYIDDNTDITALDNLTTSQVIDLIPISGLENLLFEPGSAAEYSNTGYVFLALIIEKISGETYPEYMANHIFTPLGMSNTFVISENEHLGDRNDNYALNFGNFIKVKGFNSLIYGASGIVSSINDLNLFVEAVLRHEIVMETTLNSMILPSSSISWLGDYGLGWITGTGSNYWHQEINLTDSNDYWHIGGFDGYRSILSINPDLNLEIIILTNNGDASQELSYSIVRNTREYYKGN</sequence>
<dbReference type="SUPFAM" id="SSF56601">
    <property type="entry name" value="beta-lactamase/transpeptidase-like"/>
    <property type="match status" value="1"/>
</dbReference>
<dbReference type="Gene3D" id="3.40.710.10">
    <property type="entry name" value="DD-peptidase/beta-lactamase superfamily"/>
    <property type="match status" value="1"/>
</dbReference>
<evidence type="ECO:0000313" key="3">
    <source>
        <dbReference type="Proteomes" id="UP001203607"/>
    </source>
</evidence>
<dbReference type="InterPro" id="IPR050491">
    <property type="entry name" value="AmpC-like"/>
</dbReference>
<dbReference type="PANTHER" id="PTHR46825:SF9">
    <property type="entry name" value="BETA-LACTAMASE-RELATED DOMAIN-CONTAINING PROTEIN"/>
    <property type="match status" value="1"/>
</dbReference>
<dbReference type="InterPro" id="IPR001466">
    <property type="entry name" value="Beta-lactam-related"/>
</dbReference>
<dbReference type="InterPro" id="IPR012338">
    <property type="entry name" value="Beta-lactam/transpept-like"/>
</dbReference>
<evidence type="ECO:0000313" key="2">
    <source>
        <dbReference type="EMBL" id="MCL6273726.1"/>
    </source>
</evidence>
<gene>
    <name evidence="2" type="ORF">M3P19_06890</name>
</gene>
<proteinExistence type="predicted"/>
<protein>
    <submittedName>
        <fullName evidence="2">Beta-lactamase family protein</fullName>
    </submittedName>
</protein>
<comment type="caution">
    <text evidence="2">The sequence shown here is derived from an EMBL/GenBank/DDBJ whole genome shotgun (WGS) entry which is preliminary data.</text>
</comment>
<dbReference type="RefSeq" id="WP_249656917.1">
    <property type="nucleotide sequence ID" value="NZ_JAMFMA010000002.1"/>
</dbReference>
<dbReference type="Pfam" id="PF00144">
    <property type="entry name" value="Beta-lactamase"/>
    <property type="match status" value="1"/>
</dbReference>
<dbReference type="EMBL" id="JAMFMA010000002">
    <property type="protein sequence ID" value="MCL6273726.1"/>
    <property type="molecule type" value="Genomic_DNA"/>
</dbReference>
<name>A0ABT0PR89_9FLAO</name>
<reference evidence="2 3" key="1">
    <citation type="submission" date="2022-05" db="EMBL/GenBank/DDBJ databases">
        <authorList>
            <person name="Park J.-S."/>
        </authorList>
    </citation>
    <scope>NUCLEOTIDE SEQUENCE [LARGE SCALE GENOMIC DNA]</scope>
    <source>
        <strain evidence="2 3">2012CJ35-5</strain>
    </source>
</reference>